<dbReference type="AlphaFoldDB" id="A0A917DVC0"/>
<evidence type="ECO:0000313" key="3">
    <source>
        <dbReference type="Proteomes" id="UP000612349"/>
    </source>
</evidence>
<dbReference type="CDD" id="cd00093">
    <property type="entry name" value="HTH_XRE"/>
    <property type="match status" value="1"/>
</dbReference>
<dbReference type="Pfam" id="PF01381">
    <property type="entry name" value="HTH_3"/>
    <property type="match status" value="1"/>
</dbReference>
<dbReference type="Gene3D" id="1.10.260.40">
    <property type="entry name" value="lambda repressor-like DNA-binding domains"/>
    <property type="match status" value="1"/>
</dbReference>
<evidence type="ECO:0000259" key="1">
    <source>
        <dbReference type="PROSITE" id="PS50943"/>
    </source>
</evidence>
<dbReference type="RefSeq" id="WP_066777045.1">
    <property type="nucleotide sequence ID" value="NZ_BMIP01000005.1"/>
</dbReference>
<protein>
    <recommendedName>
        <fullName evidence="1">HTH cro/C1-type domain-containing protein</fullName>
    </recommendedName>
</protein>
<keyword evidence="3" id="KW-1185">Reference proteome</keyword>
<accession>A0A917DVC0</accession>
<gene>
    <name evidence="2" type="ORF">GCM10010990_24600</name>
</gene>
<dbReference type="SMART" id="SM00530">
    <property type="entry name" value="HTH_XRE"/>
    <property type="match status" value="1"/>
</dbReference>
<evidence type="ECO:0000313" key="2">
    <source>
        <dbReference type="EMBL" id="GGD74044.1"/>
    </source>
</evidence>
<dbReference type="InterPro" id="IPR010982">
    <property type="entry name" value="Lambda_DNA-bd_dom_sf"/>
</dbReference>
<dbReference type="PROSITE" id="PS51257">
    <property type="entry name" value="PROKAR_LIPOPROTEIN"/>
    <property type="match status" value="1"/>
</dbReference>
<reference evidence="2" key="2">
    <citation type="submission" date="2020-09" db="EMBL/GenBank/DDBJ databases">
        <authorList>
            <person name="Sun Q."/>
            <person name="Zhou Y."/>
        </authorList>
    </citation>
    <scope>NUCLEOTIDE SEQUENCE</scope>
    <source>
        <strain evidence="2">CGMCC 1.15360</strain>
    </source>
</reference>
<proteinExistence type="predicted"/>
<dbReference type="Proteomes" id="UP000612349">
    <property type="component" value="Unassembled WGS sequence"/>
</dbReference>
<dbReference type="GO" id="GO:0003677">
    <property type="term" value="F:DNA binding"/>
    <property type="evidence" value="ECO:0007669"/>
    <property type="project" value="InterPro"/>
</dbReference>
<sequence length="77" mass="8535">MIVKLAKWRKLRGMTQAQLGAAIACSQPYVSQMERAVEPIVPGGDLMARIYQLTGGQVEPNDFYDLPRLDADRKDAA</sequence>
<comment type="caution">
    <text evidence="2">The sequence shown here is derived from an EMBL/GenBank/DDBJ whole genome shotgun (WGS) entry which is preliminary data.</text>
</comment>
<reference evidence="2" key="1">
    <citation type="journal article" date="2014" name="Int. J. Syst. Evol. Microbiol.">
        <title>Complete genome sequence of Corynebacterium casei LMG S-19264T (=DSM 44701T), isolated from a smear-ripened cheese.</title>
        <authorList>
            <consortium name="US DOE Joint Genome Institute (JGI-PGF)"/>
            <person name="Walter F."/>
            <person name="Albersmeier A."/>
            <person name="Kalinowski J."/>
            <person name="Ruckert C."/>
        </authorList>
    </citation>
    <scope>NUCLEOTIDE SEQUENCE</scope>
    <source>
        <strain evidence="2">CGMCC 1.15360</strain>
    </source>
</reference>
<dbReference type="OrthoDB" id="7605634at2"/>
<dbReference type="InterPro" id="IPR001387">
    <property type="entry name" value="Cro/C1-type_HTH"/>
</dbReference>
<dbReference type="PROSITE" id="PS50943">
    <property type="entry name" value="HTH_CROC1"/>
    <property type="match status" value="1"/>
</dbReference>
<name>A0A917DVC0_9SPHN</name>
<feature type="domain" description="HTH cro/C1-type" evidence="1">
    <location>
        <begin position="5"/>
        <end position="35"/>
    </location>
</feature>
<dbReference type="SUPFAM" id="SSF47413">
    <property type="entry name" value="lambda repressor-like DNA-binding domains"/>
    <property type="match status" value="1"/>
</dbReference>
<dbReference type="EMBL" id="BMIP01000005">
    <property type="protein sequence ID" value="GGD74044.1"/>
    <property type="molecule type" value="Genomic_DNA"/>
</dbReference>
<organism evidence="2 3">
    <name type="scientific">Croceicoccus mobilis</name>
    <dbReference type="NCBI Taxonomy" id="1703339"/>
    <lineage>
        <taxon>Bacteria</taxon>
        <taxon>Pseudomonadati</taxon>
        <taxon>Pseudomonadota</taxon>
        <taxon>Alphaproteobacteria</taxon>
        <taxon>Sphingomonadales</taxon>
        <taxon>Erythrobacteraceae</taxon>
        <taxon>Croceicoccus</taxon>
    </lineage>
</organism>